<evidence type="ECO:0000256" key="2">
    <source>
        <dbReference type="ARBA" id="ARBA00022448"/>
    </source>
</evidence>
<dbReference type="NCBIfam" id="TIGR01129">
    <property type="entry name" value="secD"/>
    <property type="match status" value="1"/>
</dbReference>
<dbReference type="GO" id="GO:0043952">
    <property type="term" value="P:protein transport by the Sec complex"/>
    <property type="evidence" value="ECO:0007669"/>
    <property type="project" value="UniProtKB-UniRule"/>
</dbReference>
<comment type="subunit">
    <text evidence="9">Forms a complex with SecF. Part of the essential Sec protein translocation apparatus which comprises SecA, SecYEG and auxiliary proteins SecDF. Other proteins may also be involved.</text>
</comment>
<keyword evidence="2 9" id="KW-0813">Transport</keyword>
<comment type="function">
    <text evidence="9">Part of the Sec protein translocase complex. Interacts with the SecYEG preprotein conducting channel. SecDF uses the proton motive force (PMF) to complete protein translocation after the ATP-dependent function of SecA.</text>
</comment>
<evidence type="ECO:0000256" key="3">
    <source>
        <dbReference type="ARBA" id="ARBA00022475"/>
    </source>
</evidence>
<name>A0A7Z0E9V9_9MICC</name>
<dbReference type="Pfam" id="PF22599">
    <property type="entry name" value="SecDF_P1_head"/>
    <property type="match status" value="1"/>
</dbReference>
<feature type="domain" description="Protein export membrane protein SecD/SecF C-terminal" evidence="11">
    <location>
        <begin position="344"/>
        <end position="519"/>
    </location>
</feature>
<evidence type="ECO:0000259" key="11">
    <source>
        <dbReference type="Pfam" id="PF02355"/>
    </source>
</evidence>
<dbReference type="InterPro" id="IPR055344">
    <property type="entry name" value="SecD_SecF_C_bact"/>
</dbReference>
<dbReference type="PANTHER" id="PTHR30081">
    <property type="entry name" value="PROTEIN-EXPORT MEMBRANE PROTEIN SEC"/>
    <property type="match status" value="1"/>
</dbReference>
<dbReference type="AlphaFoldDB" id="A0A7Z0E9V9"/>
<dbReference type="InterPro" id="IPR005791">
    <property type="entry name" value="SecD"/>
</dbReference>
<gene>
    <name evidence="9" type="primary">secD</name>
    <name evidence="14" type="ORF">HNR11_002275</name>
</gene>
<feature type="domain" description="Protein translocase subunit SecDF P1" evidence="12">
    <location>
        <begin position="70"/>
        <end position="126"/>
    </location>
</feature>
<dbReference type="Proteomes" id="UP000560069">
    <property type="component" value="Unassembled WGS sequence"/>
</dbReference>
<dbReference type="Pfam" id="PF02355">
    <property type="entry name" value="SecD_SecF_C"/>
    <property type="match status" value="1"/>
</dbReference>
<feature type="transmembrane region" description="Helical" evidence="9">
    <location>
        <begin position="389"/>
        <end position="411"/>
    </location>
</feature>
<feature type="compositionally biased region" description="Low complexity" evidence="10">
    <location>
        <begin position="623"/>
        <end position="633"/>
    </location>
</feature>
<evidence type="ECO:0000256" key="10">
    <source>
        <dbReference type="SAM" id="MobiDB-lite"/>
    </source>
</evidence>
<feature type="compositionally biased region" description="Basic and acidic residues" evidence="10">
    <location>
        <begin position="645"/>
        <end position="658"/>
    </location>
</feature>
<dbReference type="Pfam" id="PF21760">
    <property type="entry name" value="SecD_1st"/>
    <property type="match status" value="1"/>
</dbReference>
<reference evidence="14 15" key="1">
    <citation type="submission" date="2020-07" db="EMBL/GenBank/DDBJ databases">
        <title>Sequencing the genomes of 1000 actinobacteria strains.</title>
        <authorList>
            <person name="Klenk H.-P."/>
        </authorList>
    </citation>
    <scope>NUCLEOTIDE SEQUENCE [LARGE SCALE GENOMIC DNA]</scope>
    <source>
        <strain evidence="14 15">DSM 15664</strain>
    </source>
</reference>
<feature type="transmembrane region" description="Helical" evidence="9">
    <location>
        <begin position="362"/>
        <end position="382"/>
    </location>
</feature>
<dbReference type="GO" id="GO:0065002">
    <property type="term" value="P:intracellular protein transmembrane transport"/>
    <property type="evidence" value="ECO:0007669"/>
    <property type="project" value="UniProtKB-UniRule"/>
</dbReference>
<evidence type="ECO:0000256" key="5">
    <source>
        <dbReference type="ARBA" id="ARBA00022927"/>
    </source>
</evidence>
<dbReference type="RefSeq" id="WP_179442447.1">
    <property type="nucleotide sequence ID" value="NZ_BAAALK010000002.1"/>
</dbReference>
<comment type="caution">
    <text evidence="9">Lacks conserved residue(s) required for the propagation of feature annotation.</text>
</comment>
<comment type="similarity">
    <text evidence="9">Belongs to the SecD/SecF family. SecD subfamily.</text>
</comment>
<dbReference type="GO" id="GO:0005886">
    <property type="term" value="C:plasma membrane"/>
    <property type="evidence" value="ECO:0007669"/>
    <property type="project" value="UniProtKB-SubCell"/>
</dbReference>
<proteinExistence type="inferred from homology"/>
<dbReference type="Gene3D" id="3.30.1360.200">
    <property type="match status" value="1"/>
</dbReference>
<dbReference type="Gene3D" id="3.30.70.3220">
    <property type="match status" value="1"/>
</dbReference>
<feature type="region of interest" description="Disordered" evidence="10">
    <location>
        <begin position="146"/>
        <end position="191"/>
    </location>
</feature>
<feature type="compositionally biased region" description="Acidic residues" evidence="10">
    <location>
        <begin position="146"/>
        <end position="180"/>
    </location>
</feature>
<dbReference type="GO" id="GO:0006605">
    <property type="term" value="P:protein targeting"/>
    <property type="evidence" value="ECO:0007669"/>
    <property type="project" value="UniProtKB-UniRule"/>
</dbReference>
<feature type="region of interest" description="Disordered" evidence="10">
    <location>
        <begin position="556"/>
        <end position="658"/>
    </location>
</feature>
<dbReference type="InterPro" id="IPR048631">
    <property type="entry name" value="SecD_1st"/>
</dbReference>
<dbReference type="InterPro" id="IPR054384">
    <property type="entry name" value="SecDF_P1_head"/>
</dbReference>
<accession>A0A7Z0E9V9</accession>
<keyword evidence="15" id="KW-1185">Reference proteome</keyword>
<evidence type="ECO:0000259" key="12">
    <source>
        <dbReference type="Pfam" id="PF21760"/>
    </source>
</evidence>
<keyword evidence="3 9" id="KW-1003">Cell membrane</keyword>
<dbReference type="HAMAP" id="MF_01463_B">
    <property type="entry name" value="SecD_B"/>
    <property type="match status" value="1"/>
</dbReference>
<comment type="subcellular location">
    <subcellularLocation>
        <location evidence="1 9">Cell membrane</location>
        <topology evidence="1 9">Multi-pass membrane protein</topology>
    </subcellularLocation>
</comment>
<dbReference type="NCBIfam" id="TIGR00916">
    <property type="entry name" value="2A0604s01"/>
    <property type="match status" value="1"/>
</dbReference>
<dbReference type="Gene3D" id="1.20.1640.10">
    <property type="entry name" value="Multidrug efflux transporter AcrB transmembrane domain"/>
    <property type="match status" value="1"/>
</dbReference>
<protein>
    <recommendedName>
        <fullName evidence="9">Protein translocase subunit SecD</fullName>
    </recommendedName>
</protein>
<keyword evidence="6 9" id="KW-1133">Transmembrane helix</keyword>
<evidence type="ECO:0000256" key="9">
    <source>
        <dbReference type="HAMAP-Rule" id="MF_01463"/>
    </source>
</evidence>
<evidence type="ECO:0000259" key="13">
    <source>
        <dbReference type="Pfam" id="PF22599"/>
    </source>
</evidence>
<dbReference type="PANTHER" id="PTHR30081:SF1">
    <property type="entry name" value="PROTEIN TRANSLOCASE SUBUNIT SECD"/>
    <property type="match status" value="1"/>
</dbReference>
<organism evidence="14 15">
    <name type="scientific">Nesterenkonia sandarakina</name>
    <dbReference type="NCBI Taxonomy" id="272918"/>
    <lineage>
        <taxon>Bacteria</taxon>
        <taxon>Bacillati</taxon>
        <taxon>Actinomycetota</taxon>
        <taxon>Actinomycetes</taxon>
        <taxon>Micrococcales</taxon>
        <taxon>Micrococcaceae</taxon>
        <taxon>Nesterenkonia</taxon>
    </lineage>
</organism>
<feature type="transmembrane region" description="Helical" evidence="9">
    <location>
        <begin position="417"/>
        <end position="440"/>
    </location>
</feature>
<comment type="caution">
    <text evidence="14">The sequence shown here is derived from an EMBL/GenBank/DDBJ whole genome shotgun (WGS) entry which is preliminary data.</text>
</comment>
<evidence type="ECO:0000256" key="6">
    <source>
        <dbReference type="ARBA" id="ARBA00022989"/>
    </source>
</evidence>
<evidence type="ECO:0000313" key="15">
    <source>
        <dbReference type="Proteomes" id="UP000560069"/>
    </source>
</evidence>
<sequence length="658" mass="70573">MAPRTPVASARGALIGLLVLLLGMGGLLAYAVQDGRAQWAPLLALDLEGGTQMVLSPQVEGGEEIDAEQLEQAVEIIRQRVDGSGVTESEIATQGAENVVVGMPGVPDEETRELIQASANMEFRPVIQVDQDLDFLQQSLLENEDLTEEEAEALEEELSAAQEEDEEPAAQPEDFEEPTAEPENGSDPNWITPEVAAEFANFSCSTEISLEERAAAADDEPLSACDPTTGTKYLLGPVEVPGTNIADSSFGMEQSQSGQSTGRWAVTINFDAEGTESFRDTTTRLVNLEAPRNQFAIMLDGQVISAPTTQAAIVDGRPQITGDFTEDEARGLSEQLRYGSLPISFEIESEQQISATLGEEQLRLGLLAGIIGLVLVAGYALFQYRALGLVTIASLVVAGVMTWWAIALLGWSDGYRLSLAGIAGLIVSIGLTADSFIVYFERVKDELREGRSLPGAVEAGWARARRTILASKAVNIIASVVLYLVAVGNVRGFAFTLGLTAIIDIILVFLFTHPLMQLIARRKFFAAGKPFSGLSEKELGVDVLYRGRGRFARSSVVATGPAGPMTPRDSTADPGGEGPPSSPLPRSAGTPDDAREARVEELPEISELEWSQMTIAERRRARAAAARQRSAESTGDGSAVDTEVSDERVTSRETEEDR</sequence>
<dbReference type="GO" id="GO:0015450">
    <property type="term" value="F:protein-transporting ATPase activity"/>
    <property type="evidence" value="ECO:0007669"/>
    <property type="project" value="InterPro"/>
</dbReference>
<dbReference type="InterPro" id="IPR022813">
    <property type="entry name" value="SecD/SecF_arch_bac"/>
</dbReference>
<feature type="domain" description="SecDF P1 head subdomain" evidence="13">
    <location>
        <begin position="229"/>
        <end position="343"/>
    </location>
</feature>
<dbReference type="EMBL" id="JACCFQ010000001">
    <property type="protein sequence ID" value="NYJ17741.1"/>
    <property type="molecule type" value="Genomic_DNA"/>
</dbReference>
<evidence type="ECO:0000256" key="8">
    <source>
        <dbReference type="ARBA" id="ARBA00023136"/>
    </source>
</evidence>
<evidence type="ECO:0000256" key="4">
    <source>
        <dbReference type="ARBA" id="ARBA00022692"/>
    </source>
</evidence>
<evidence type="ECO:0000256" key="7">
    <source>
        <dbReference type="ARBA" id="ARBA00023010"/>
    </source>
</evidence>
<evidence type="ECO:0000256" key="1">
    <source>
        <dbReference type="ARBA" id="ARBA00004651"/>
    </source>
</evidence>
<keyword evidence="5 9" id="KW-0653">Protein transport</keyword>
<feature type="transmembrane region" description="Helical" evidence="9">
    <location>
        <begin position="492"/>
        <end position="512"/>
    </location>
</feature>
<dbReference type="SUPFAM" id="SSF82866">
    <property type="entry name" value="Multidrug efflux transporter AcrB transmembrane domain"/>
    <property type="match status" value="1"/>
</dbReference>
<keyword evidence="7 9" id="KW-0811">Translocation</keyword>
<dbReference type="InterPro" id="IPR048634">
    <property type="entry name" value="SecD_SecF_C"/>
</dbReference>
<keyword evidence="8 9" id="KW-0472">Membrane</keyword>
<feature type="transmembrane region" description="Helical" evidence="9">
    <location>
        <begin position="469"/>
        <end position="486"/>
    </location>
</feature>
<evidence type="ECO:0000313" key="14">
    <source>
        <dbReference type="EMBL" id="NYJ17741.1"/>
    </source>
</evidence>
<keyword evidence="4 9" id="KW-0812">Transmembrane</keyword>
<feature type="compositionally biased region" description="Basic and acidic residues" evidence="10">
    <location>
        <begin position="592"/>
        <end position="601"/>
    </location>
</feature>